<name>A0A8K0WDQ5_9HYPO</name>
<dbReference type="AlphaFoldDB" id="A0A8K0WDQ5"/>
<sequence length="107" mass="12707">MQDILKQYLATSTSKESLFNYLNSKVITLDKRNREILEVTPAFNTLISQVRKIITITRYTQEPNKLLNQAVNSLFKEGKLKLEKRHIPLDLESLQEEFNLNQDKWYY</sequence>
<organism evidence="1 2">
    <name type="scientific">Fusarium tricinctum</name>
    <dbReference type="NCBI Taxonomy" id="61284"/>
    <lineage>
        <taxon>Eukaryota</taxon>
        <taxon>Fungi</taxon>
        <taxon>Dikarya</taxon>
        <taxon>Ascomycota</taxon>
        <taxon>Pezizomycotina</taxon>
        <taxon>Sordariomycetes</taxon>
        <taxon>Hypocreomycetidae</taxon>
        <taxon>Hypocreales</taxon>
        <taxon>Nectriaceae</taxon>
        <taxon>Fusarium</taxon>
        <taxon>Fusarium tricinctum species complex</taxon>
    </lineage>
</organism>
<keyword evidence="2" id="KW-1185">Reference proteome</keyword>
<gene>
    <name evidence="1" type="ORF">BKA59DRAFT_452659</name>
</gene>
<dbReference type="Proteomes" id="UP000813427">
    <property type="component" value="Unassembled WGS sequence"/>
</dbReference>
<proteinExistence type="predicted"/>
<dbReference type="EMBL" id="JAGPXF010000003">
    <property type="protein sequence ID" value="KAH7251416.1"/>
    <property type="molecule type" value="Genomic_DNA"/>
</dbReference>
<evidence type="ECO:0000313" key="2">
    <source>
        <dbReference type="Proteomes" id="UP000813427"/>
    </source>
</evidence>
<evidence type="ECO:0000313" key="1">
    <source>
        <dbReference type="EMBL" id="KAH7251416.1"/>
    </source>
</evidence>
<accession>A0A8K0WDQ5</accession>
<comment type="caution">
    <text evidence="1">The sequence shown here is derived from an EMBL/GenBank/DDBJ whole genome shotgun (WGS) entry which is preliminary data.</text>
</comment>
<protein>
    <submittedName>
        <fullName evidence="1">Uncharacterized protein</fullName>
    </submittedName>
</protein>
<dbReference type="OrthoDB" id="4979667at2759"/>
<reference evidence="1" key="1">
    <citation type="journal article" date="2021" name="Nat. Commun.">
        <title>Genetic determinants of endophytism in the Arabidopsis root mycobiome.</title>
        <authorList>
            <person name="Mesny F."/>
            <person name="Miyauchi S."/>
            <person name="Thiergart T."/>
            <person name="Pickel B."/>
            <person name="Atanasova L."/>
            <person name="Karlsson M."/>
            <person name="Huettel B."/>
            <person name="Barry K.W."/>
            <person name="Haridas S."/>
            <person name="Chen C."/>
            <person name="Bauer D."/>
            <person name="Andreopoulos W."/>
            <person name="Pangilinan J."/>
            <person name="LaButti K."/>
            <person name="Riley R."/>
            <person name="Lipzen A."/>
            <person name="Clum A."/>
            <person name="Drula E."/>
            <person name="Henrissat B."/>
            <person name="Kohler A."/>
            <person name="Grigoriev I.V."/>
            <person name="Martin F.M."/>
            <person name="Hacquard S."/>
        </authorList>
    </citation>
    <scope>NUCLEOTIDE SEQUENCE</scope>
    <source>
        <strain evidence="1">MPI-SDFR-AT-0068</strain>
    </source>
</reference>